<evidence type="ECO:0000313" key="2">
    <source>
        <dbReference type="Proteomes" id="UP000187209"/>
    </source>
</evidence>
<proteinExistence type="predicted"/>
<name>A0A1R2BLB9_9CILI</name>
<keyword evidence="2" id="KW-1185">Reference proteome</keyword>
<comment type="caution">
    <text evidence="1">The sequence shown here is derived from an EMBL/GenBank/DDBJ whole genome shotgun (WGS) entry which is preliminary data.</text>
</comment>
<reference evidence="1 2" key="1">
    <citation type="submission" date="2016-11" db="EMBL/GenBank/DDBJ databases">
        <title>The macronuclear genome of Stentor coeruleus: a giant cell with tiny introns.</title>
        <authorList>
            <person name="Slabodnick M."/>
            <person name="Ruby J.G."/>
            <person name="Reiff S.B."/>
            <person name="Swart E.C."/>
            <person name="Gosai S."/>
            <person name="Prabakaran S."/>
            <person name="Witkowska E."/>
            <person name="Larue G.E."/>
            <person name="Fisher S."/>
            <person name="Freeman R.M."/>
            <person name="Gunawardena J."/>
            <person name="Chu W."/>
            <person name="Stover N.A."/>
            <person name="Gregory B.D."/>
            <person name="Nowacki M."/>
            <person name="Derisi J."/>
            <person name="Roy S.W."/>
            <person name="Marshall W.F."/>
            <person name="Sood P."/>
        </authorList>
    </citation>
    <scope>NUCLEOTIDE SEQUENCE [LARGE SCALE GENOMIC DNA]</scope>
    <source>
        <strain evidence="1">WM001</strain>
    </source>
</reference>
<organism evidence="1 2">
    <name type="scientific">Stentor coeruleus</name>
    <dbReference type="NCBI Taxonomy" id="5963"/>
    <lineage>
        <taxon>Eukaryota</taxon>
        <taxon>Sar</taxon>
        <taxon>Alveolata</taxon>
        <taxon>Ciliophora</taxon>
        <taxon>Postciliodesmatophora</taxon>
        <taxon>Heterotrichea</taxon>
        <taxon>Heterotrichida</taxon>
        <taxon>Stentoridae</taxon>
        <taxon>Stentor</taxon>
    </lineage>
</organism>
<dbReference type="AlphaFoldDB" id="A0A1R2BLB9"/>
<evidence type="ECO:0000313" key="1">
    <source>
        <dbReference type="EMBL" id="OMJ77623.1"/>
    </source>
</evidence>
<dbReference type="Proteomes" id="UP000187209">
    <property type="component" value="Unassembled WGS sequence"/>
</dbReference>
<protein>
    <submittedName>
        <fullName evidence="1">Uncharacterized protein</fullName>
    </submittedName>
</protein>
<sequence>MENTLCAVSGCENPGTRRCDKNKHYNIILCRIHFKAHYADCLYQRECPFKKDIRNIEGAKYFPINIIDSIKIGSYQKKFHHFTIKTSNTDFTEATLSVPKKKSENPNVFVVQPLETILEIKSYKYTKLITILTSQQDSNIPILCEKYINSLKKIISNLESDTENIIEKVKGSFKNYFSALETNRMESLNRFLENVEKVLGMPQEAKKNLFKKVTLADEKTKFLMRYLMKDSVEKNNFIMDFYSSFKPFIKIEHPNIDFYFDMLDNELLKCNLECAEVFEREVNTFFQIVWRKVTYQKVDIEMKELGGKNEVISLLGEWKTIFSFIQAECQMVLHSVTELSDKDLMIVACQGSYHYFIHFNGEAGKLLQIFQADILQVASGSTLSSIVISHYPKNSCGLYSIENSKLIKKYSINLGLSDHEIISHIVYTPELNKVVFIAGGSQLNSLVFQQNRVKIPLKTNNEQFTDMKFIKEKRFVVIKTESTFKIFNDYLVLINEGNILGEKIVVYEDEGKVKFYSQFNDSLIITKIK</sequence>
<dbReference type="EMBL" id="MPUH01000565">
    <property type="protein sequence ID" value="OMJ77623.1"/>
    <property type="molecule type" value="Genomic_DNA"/>
</dbReference>
<gene>
    <name evidence="1" type="ORF">SteCoe_22748</name>
</gene>
<accession>A0A1R2BLB9</accession>